<evidence type="ECO:0000313" key="3">
    <source>
        <dbReference type="Proteomes" id="UP001597110"/>
    </source>
</evidence>
<feature type="region of interest" description="Disordered" evidence="1">
    <location>
        <begin position="81"/>
        <end position="136"/>
    </location>
</feature>
<organism evidence="2 3">
    <name type="scientific">Lysobacter brunescens</name>
    <dbReference type="NCBI Taxonomy" id="262323"/>
    <lineage>
        <taxon>Bacteria</taxon>
        <taxon>Pseudomonadati</taxon>
        <taxon>Pseudomonadota</taxon>
        <taxon>Gammaproteobacteria</taxon>
        <taxon>Lysobacterales</taxon>
        <taxon>Lysobacteraceae</taxon>
        <taxon>Lysobacter</taxon>
    </lineage>
</organism>
<feature type="compositionally biased region" description="Basic and acidic residues" evidence="1">
    <location>
        <begin position="95"/>
        <end position="112"/>
    </location>
</feature>
<comment type="caution">
    <text evidence="2">The sequence shown here is derived from an EMBL/GenBank/DDBJ whole genome shotgun (WGS) entry which is preliminary data.</text>
</comment>
<dbReference type="RefSeq" id="WP_386821781.1">
    <property type="nucleotide sequence ID" value="NZ_JBHTIF010000001.1"/>
</dbReference>
<gene>
    <name evidence="2" type="ORF">ACFQ0E_00665</name>
</gene>
<name>A0ABW2Y7L6_9GAMM</name>
<dbReference type="EMBL" id="JBHTIF010000001">
    <property type="protein sequence ID" value="MFD0724100.1"/>
    <property type="molecule type" value="Genomic_DNA"/>
</dbReference>
<evidence type="ECO:0000256" key="1">
    <source>
        <dbReference type="SAM" id="MobiDB-lite"/>
    </source>
</evidence>
<evidence type="ECO:0008006" key="4">
    <source>
        <dbReference type="Google" id="ProtNLM"/>
    </source>
</evidence>
<keyword evidence="3" id="KW-1185">Reference proteome</keyword>
<evidence type="ECO:0000313" key="2">
    <source>
        <dbReference type="EMBL" id="MFD0724100.1"/>
    </source>
</evidence>
<proteinExistence type="predicted"/>
<dbReference type="Proteomes" id="UP001597110">
    <property type="component" value="Unassembled WGS sequence"/>
</dbReference>
<protein>
    <recommendedName>
        <fullName evidence="4">DUF3618 domain-containing protein</fullName>
    </recommendedName>
</protein>
<sequence length="136" mass="14043">MSTIDRLSERGTSLVTHARQALGSGASSLPKLLEAGAMLGVAKTGLRAATTLARRNPALAITLGVVGAGVLAYRFHRRRADAKAASTPMKLTVHRTADRDGDAGDAHADGKAAKKTPRKASGSRGATRAKSASRDE</sequence>
<accession>A0ABW2Y7L6</accession>
<reference evidence="3" key="1">
    <citation type="journal article" date="2019" name="Int. J. Syst. Evol. Microbiol.">
        <title>The Global Catalogue of Microorganisms (GCM) 10K type strain sequencing project: providing services to taxonomists for standard genome sequencing and annotation.</title>
        <authorList>
            <consortium name="The Broad Institute Genomics Platform"/>
            <consortium name="The Broad Institute Genome Sequencing Center for Infectious Disease"/>
            <person name="Wu L."/>
            <person name="Ma J."/>
        </authorList>
    </citation>
    <scope>NUCLEOTIDE SEQUENCE [LARGE SCALE GENOMIC DNA]</scope>
    <source>
        <strain evidence="3">CCUG 55585</strain>
    </source>
</reference>